<protein>
    <submittedName>
        <fullName evidence="2">Uncharacterized protein</fullName>
    </submittedName>
</protein>
<keyword evidence="3" id="KW-1185">Reference proteome</keyword>
<accession>A0A375Z3A8</accession>
<feature type="transmembrane region" description="Helical" evidence="1">
    <location>
        <begin position="42"/>
        <end position="67"/>
    </location>
</feature>
<sequence>MLPKPEHWRDNTVQLVPGFALFGGAGAFSAVWTVIFASRGDYLTAIITAGGTMFVLGLVLAAGWTELERVTVRGICDSRGLMLRPDRVITALWVIAFVAAVPSGLLYVVFVPRGEVSISMTRGEQIFTPYLVGFGLLFVVVGLIALVVRRGPGYVHLTPRGFELADILFTYRGTWTDITDITDIAPNKQKRAPIVIIMKTGPPHVYTGAKACTPGGAALYWMLRHYWLHPENRDELVDGRALERLHNEQFDAE</sequence>
<keyword evidence="1" id="KW-0812">Transmembrane</keyword>
<feature type="transmembrane region" description="Helical" evidence="1">
    <location>
        <begin position="88"/>
        <end position="110"/>
    </location>
</feature>
<dbReference type="STRING" id="29313.BHQ16_14975"/>
<dbReference type="AlphaFoldDB" id="A0A375Z3A8"/>
<keyword evidence="1" id="KW-0472">Membrane</keyword>
<feature type="transmembrane region" description="Helical" evidence="1">
    <location>
        <begin position="12"/>
        <end position="36"/>
    </location>
</feature>
<reference evidence="2 3" key="1">
    <citation type="submission" date="2018-05" db="EMBL/GenBank/DDBJ databases">
        <authorList>
            <consortium name="IHU Genomes"/>
        </authorList>
    </citation>
    <scope>NUCLEOTIDE SEQUENCE [LARGE SCALE GENOMIC DNA]</scope>
    <source>
        <strain evidence="2 3">P7336</strain>
    </source>
</reference>
<organism evidence="2 3">
    <name type="scientific">Mycobacterium shimoidei</name>
    <dbReference type="NCBI Taxonomy" id="29313"/>
    <lineage>
        <taxon>Bacteria</taxon>
        <taxon>Bacillati</taxon>
        <taxon>Actinomycetota</taxon>
        <taxon>Actinomycetes</taxon>
        <taxon>Mycobacteriales</taxon>
        <taxon>Mycobacteriaceae</taxon>
        <taxon>Mycobacterium</taxon>
    </lineage>
</organism>
<keyword evidence="1" id="KW-1133">Transmembrane helix</keyword>
<evidence type="ECO:0000313" key="2">
    <source>
        <dbReference type="EMBL" id="SRX95430.1"/>
    </source>
</evidence>
<name>A0A375Z3A8_MYCSH</name>
<evidence type="ECO:0000313" key="3">
    <source>
        <dbReference type="Proteomes" id="UP000252015"/>
    </source>
</evidence>
<feature type="transmembrane region" description="Helical" evidence="1">
    <location>
        <begin position="130"/>
        <end position="148"/>
    </location>
</feature>
<dbReference type="EMBL" id="UEGW01000001">
    <property type="protein sequence ID" value="SRX95430.1"/>
    <property type="molecule type" value="Genomic_DNA"/>
</dbReference>
<evidence type="ECO:0000256" key="1">
    <source>
        <dbReference type="SAM" id="Phobius"/>
    </source>
</evidence>
<gene>
    <name evidence="2" type="ORF">MSP7336_03699</name>
</gene>
<dbReference type="RefSeq" id="WP_232321062.1">
    <property type="nucleotide sequence ID" value="NZ_JACKUN010000032.1"/>
</dbReference>
<proteinExistence type="predicted"/>
<dbReference type="Proteomes" id="UP000252015">
    <property type="component" value="Unassembled WGS sequence"/>
</dbReference>